<reference evidence="1 2" key="1">
    <citation type="journal article" date="2013" name="BMC Microbiol.">
        <title>Identification of the type II cytochrome c maturation pathway in anammox bacteria by comparative genomics.</title>
        <authorList>
            <person name="Ferousi C."/>
            <person name="Speth D.R."/>
            <person name="Reimann J."/>
            <person name="Op den Camp H.J."/>
            <person name="Allen J.W."/>
            <person name="Keltjens J.T."/>
            <person name="Jetten M.S."/>
        </authorList>
    </citation>
    <scope>NUCLEOTIDE SEQUENCE [LARGE SCALE GENOMIC DNA]</scope>
    <source>
        <strain evidence="1">RU1</strain>
    </source>
</reference>
<gene>
    <name evidence="1" type="ORF">BROFUL_00272</name>
</gene>
<dbReference type="AlphaFoldDB" id="A0A0M2V2R9"/>
<accession>A0A0M2V2R9</accession>
<comment type="caution">
    <text evidence="1">The sequence shown here is derived from an EMBL/GenBank/DDBJ whole genome shotgun (WGS) entry which is preliminary data.</text>
</comment>
<organism evidence="1 2">
    <name type="scientific">Candidatus Brocadia fulgida</name>
    <dbReference type="NCBI Taxonomy" id="380242"/>
    <lineage>
        <taxon>Bacteria</taxon>
        <taxon>Pseudomonadati</taxon>
        <taxon>Planctomycetota</taxon>
        <taxon>Candidatus Brocadiia</taxon>
        <taxon>Candidatus Brocadiales</taxon>
        <taxon>Candidatus Brocadiaceae</taxon>
        <taxon>Candidatus Brocadia</taxon>
    </lineage>
</organism>
<evidence type="ECO:0000313" key="1">
    <source>
        <dbReference type="EMBL" id="KKO20989.1"/>
    </source>
</evidence>
<proteinExistence type="predicted"/>
<dbReference type="Proteomes" id="UP000034954">
    <property type="component" value="Unassembled WGS sequence"/>
</dbReference>
<name>A0A0M2V2R9_9BACT</name>
<sequence length="80" mass="9324">MVIHMRGSSNWYVVTKNVCSVCHTLSKAYYDNEIKRTRGLSSGSFRTYAEFEYCCVFYKKCNAVKVEVLSWIASNTRYTK</sequence>
<keyword evidence="2" id="KW-1185">Reference proteome</keyword>
<dbReference type="EMBL" id="LAQJ01000032">
    <property type="protein sequence ID" value="KKO20989.1"/>
    <property type="molecule type" value="Genomic_DNA"/>
</dbReference>
<protein>
    <submittedName>
        <fullName evidence="1">Transposase</fullName>
    </submittedName>
</protein>
<evidence type="ECO:0000313" key="2">
    <source>
        <dbReference type="Proteomes" id="UP000034954"/>
    </source>
</evidence>